<keyword evidence="1" id="KW-0812">Transmembrane</keyword>
<dbReference type="Pfam" id="PF00085">
    <property type="entry name" value="Thioredoxin"/>
    <property type="match status" value="1"/>
</dbReference>
<name>A0A073BA92_9PSEU</name>
<keyword evidence="1" id="KW-1133">Transmembrane helix</keyword>
<organism evidence="3 4">
    <name type="scientific">Saccharopolyspora rectivirgula</name>
    <dbReference type="NCBI Taxonomy" id="28042"/>
    <lineage>
        <taxon>Bacteria</taxon>
        <taxon>Bacillati</taxon>
        <taxon>Actinomycetota</taxon>
        <taxon>Actinomycetes</taxon>
        <taxon>Pseudonocardiales</taxon>
        <taxon>Pseudonocardiaceae</taxon>
        <taxon>Saccharopolyspora</taxon>
    </lineage>
</organism>
<dbReference type="RefSeq" id="WP_029721482.1">
    <property type="nucleotide sequence ID" value="NZ_JAJUIW010000047.1"/>
</dbReference>
<dbReference type="PROSITE" id="PS51352">
    <property type="entry name" value="THIOREDOXIN_2"/>
    <property type="match status" value="1"/>
</dbReference>
<dbReference type="EMBL" id="JNVU01000024">
    <property type="protein sequence ID" value="KEI44654.1"/>
    <property type="molecule type" value="Genomic_DNA"/>
</dbReference>
<evidence type="ECO:0000259" key="2">
    <source>
        <dbReference type="PROSITE" id="PS51352"/>
    </source>
</evidence>
<dbReference type="STRING" id="28042.GU90_09105"/>
<dbReference type="OrthoDB" id="1495530at2"/>
<dbReference type="InterPro" id="IPR036249">
    <property type="entry name" value="Thioredoxin-like_sf"/>
</dbReference>
<evidence type="ECO:0000256" key="1">
    <source>
        <dbReference type="SAM" id="Phobius"/>
    </source>
</evidence>
<evidence type="ECO:0000313" key="4">
    <source>
        <dbReference type="Proteomes" id="UP000031419"/>
    </source>
</evidence>
<dbReference type="InterPro" id="IPR013766">
    <property type="entry name" value="Thioredoxin_domain"/>
</dbReference>
<accession>A0A073BA92</accession>
<dbReference type="CDD" id="cd02947">
    <property type="entry name" value="TRX_family"/>
    <property type="match status" value="1"/>
</dbReference>
<dbReference type="AlphaFoldDB" id="A0A073BA92"/>
<dbReference type="Gene3D" id="3.40.30.10">
    <property type="entry name" value="Glutaredoxin"/>
    <property type="match status" value="1"/>
</dbReference>
<reference evidence="3 4" key="1">
    <citation type="submission" date="2014-06" db="EMBL/GenBank/DDBJ databases">
        <title>Saccharopolyspora rectivirgula DSM-43113 Genome sequencing.</title>
        <authorList>
            <person name="Barrera C."/>
            <person name="Millon L."/>
            <person name="Rognon B."/>
            <person name="Zaugg C."/>
            <person name="Monod M."/>
        </authorList>
    </citation>
    <scope>NUCLEOTIDE SEQUENCE [LARGE SCALE GENOMIC DNA]</scope>
    <source>
        <strain evidence="3 4">DSM 43113</strain>
    </source>
</reference>
<proteinExistence type="predicted"/>
<keyword evidence="4" id="KW-1185">Reference proteome</keyword>
<evidence type="ECO:0000313" key="3">
    <source>
        <dbReference type="EMBL" id="KEI44654.1"/>
    </source>
</evidence>
<dbReference type="eggNOG" id="COG0526">
    <property type="taxonomic scope" value="Bacteria"/>
</dbReference>
<feature type="domain" description="Thioredoxin" evidence="2">
    <location>
        <begin position="9"/>
        <end position="146"/>
    </location>
</feature>
<gene>
    <name evidence="3" type="ORF">GU90_09105</name>
</gene>
<protein>
    <submittedName>
        <fullName evidence="3">Thioredoxin</fullName>
    </submittedName>
</protein>
<keyword evidence="1" id="KW-0472">Membrane</keyword>
<dbReference type="SUPFAM" id="SSF52833">
    <property type="entry name" value="Thioredoxin-like"/>
    <property type="match status" value="1"/>
</dbReference>
<dbReference type="Proteomes" id="UP000031419">
    <property type="component" value="Unassembled WGS sequence"/>
</dbReference>
<sequence>MTAGAWTLLVSVLAAVLFGVVWRWREGRIRRNETEDSVLNRLPDELAEKISADTAPSTQVVLLQLSTAFCAPCRHTRILLGDFAQRTEGVQHVEVDLTDHPEWSEPLGVHRTPTTLVLDRGGRELFRIHGVPRREELTRTLQPLLA</sequence>
<feature type="transmembrane region" description="Helical" evidence="1">
    <location>
        <begin position="6"/>
        <end position="24"/>
    </location>
</feature>
<comment type="caution">
    <text evidence="3">The sequence shown here is derived from an EMBL/GenBank/DDBJ whole genome shotgun (WGS) entry which is preliminary data.</text>
</comment>